<protein>
    <submittedName>
        <fullName evidence="1">Uncharacterized protein</fullName>
    </submittedName>
</protein>
<gene>
    <name evidence="1" type="ORF">LCGC14_0832240</name>
</gene>
<proteinExistence type="predicted"/>
<dbReference type="EMBL" id="LAZR01002393">
    <property type="protein sequence ID" value="KKN30610.1"/>
    <property type="molecule type" value="Genomic_DNA"/>
</dbReference>
<evidence type="ECO:0000313" key="1">
    <source>
        <dbReference type="EMBL" id="KKN30610.1"/>
    </source>
</evidence>
<accession>A0A0F9PFJ5</accession>
<dbReference type="AlphaFoldDB" id="A0A0F9PFJ5"/>
<reference evidence="1" key="1">
    <citation type="journal article" date="2015" name="Nature">
        <title>Complex archaea that bridge the gap between prokaryotes and eukaryotes.</title>
        <authorList>
            <person name="Spang A."/>
            <person name="Saw J.H."/>
            <person name="Jorgensen S.L."/>
            <person name="Zaremba-Niedzwiedzka K."/>
            <person name="Martijn J."/>
            <person name="Lind A.E."/>
            <person name="van Eijk R."/>
            <person name="Schleper C."/>
            <person name="Guy L."/>
            <person name="Ettema T.J."/>
        </authorList>
    </citation>
    <scope>NUCLEOTIDE SEQUENCE</scope>
</reference>
<sequence>MAEVDFTELANSLATGQLDRGATAGIDRPPGGGSFVFGFNSLAVVDGAAGLFTNQTNFAPMSKGGRIQGAIKRHPSAGATGFAPFLFIGLQGPDVSDLGYLLGLGDADPHHIVLRKGAINEGLPESLGVEGVLAIGTEPFNNDTWLHLRLDMVVNLNGDVVLNVFRNDLDVNPVGAPIFAPVPGMDDLNPGSGRAFLDDALGINSGSQPFENGRVGFAFRVEDTARRGAFDSIEIARQL</sequence>
<organism evidence="1">
    <name type="scientific">marine sediment metagenome</name>
    <dbReference type="NCBI Taxonomy" id="412755"/>
    <lineage>
        <taxon>unclassified sequences</taxon>
        <taxon>metagenomes</taxon>
        <taxon>ecological metagenomes</taxon>
    </lineage>
</organism>
<comment type="caution">
    <text evidence="1">The sequence shown here is derived from an EMBL/GenBank/DDBJ whole genome shotgun (WGS) entry which is preliminary data.</text>
</comment>
<name>A0A0F9PFJ5_9ZZZZ</name>